<name>A0A5B7G5J3_PORTR</name>
<proteinExistence type="predicted"/>
<evidence type="ECO:0000313" key="2">
    <source>
        <dbReference type="Proteomes" id="UP000324222"/>
    </source>
</evidence>
<dbReference type="EMBL" id="VSRR010010913">
    <property type="protein sequence ID" value="MPC52483.1"/>
    <property type="molecule type" value="Genomic_DNA"/>
</dbReference>
<dbReference type="AlphaFoldDB" id="A0A5B7G5J3"/>
<comment type="caution">
    <text evidence="1">The sequence shown here is derived from an EMBL/GenBank/DDBJ whole genome shotgun (WGS) entry which is preliminary data.</text>
</comment>
<sequence length="88" mass="9318">MMRAGVLGWWKSAAGSVRSLAPDAHTSTLHQLYLRPHLACPINSVPVEGKGGGGLYSRKCNVISVSSIFLLALRHLASALHALLGSLE</sequence>
<dbReference type="Proteomes" id="UP000324222">
    <property type="component" value="Unassembled WGS sequence"/>
</dbReference>
<organism evidence="1 2">
    <name type="scientific">Portunus trituberculatus</name>
    <name type="common">Swimming crab</name>
    <name type="synonym">Neptunus trituberculatus</name>
    <dbReference type="NCBI Taxonomy" id="210409"/>
    <lineage>
        <taxon>Eukaryota</taxon>
        <taxon>Metazoa</taxon>
        <taxon>Ecdysozoa</taxon>
        <taxon>Arthropoda</taxon>
        <taxon>Crustacea</taxon>
        <taxon>Multicrustacea</taxon>
        <taxon>Malacostraca</taxon>
        <taxon>Eumalacostraca</taxon>
        <taxon>Eucarida</taxon>
        <taxon>Decapoda</taxon>
        <taxon>Pleocyemata</taxon>
        <taxon>Brachyura</taxon>
        <taxon>Eubrachyura</taxon>
        <taxon>Portunoidea</taxon>
        <taxon>Portunidae</taxon>
        <taxon>Portuninae</taxon>
        <taxon>Portunus</taxon>
    </lineage>
</organism>
<protein>
    <submittedName>
        <fullName evidence="1">Uncharacterized protein</fullName>
    </submittedName>
</protein>
<keyword evidence="2" id="KW-1185">Reference proteome</keyword>
<accession>A0A5B7G5J3</accession>
<reference evidence="1 2" key="1">
    <citation type="submission" date="2019-05" db="EMBL/GenBank/DDBJ databases">
        <title>Another draft genome of Portunus trituberculatus and its Hox gene families provides insights of decapod evolution.</title>
        <authorList>
            <person name="Jeong J.-H."/>
            <person name="Song I."/>
            <person name="Kim S."/>
            <person name="Choi T."/>
            <person name="Kim D."/>
            <person name="Ryu S."/>
            <person name="Kim W."/>
        </authorList>
    </citation>
    <scope>NUCLEOTIDE SEQUENCE [LARGE SCALE GENOMIC DNA]</scope>
    <source>
        <tissue evidence="1">Muscle</tissue>
    </source>
</reference>
<evidence type="ECO:0000313" key="1">
    <source>
        <dbReference type="EMBL" id="MPC52483.1"/>
    </source>
</evidence>
<gene>
    <name evidence="1" type="ORF">E2C01_046353</name>
</gene>